<gene>
    <name evidence="3" type="ORF">H9935_08435</name>
</gene>
<name>A0A9D2SKW3_9FIRM</name>
<dbReference type="InterPro" id="IPR000866">
    <property type="entry name" value="AhpC/TSA"/>
</dbReference>
<dbReference type="InterPro" id="IPR050553">
    <property type="entry name" value="Thioredoxin_ResA/DsbE_sf"/>
</dbReference>
<reference evidence="3" key="2">
    <citation type="submission" date="2021-04" db="EMBL/GenBank/DDBJ databases">
        <authorList>
            <person name="Gilroy R."/>
        </authorList>
    </citation>
    <scope>NUCLEOTIDE SEQUENCE</scope>
    <source>
        <strain evidence="3">ChiSxjej6B18-287</strain>
    </source>
</reference>
<dbReference type="PANTHER" id="PTHR42852:SF17">
    <property type="entry name" value="THIOREDOXIN-LIKE PROTEIN HI_1115"/>
    <property type="match status" value="1"/>
</dbReference>
<evidence type="ECO:0000313" key="3">
    <source>
        <dbReference type="EMBL" id="HJC10831.1"/>
    </source>
</evidence>
<dbReference type="GO" id="GO:0016491">
    <property type="term" value="F:oxidoreductase activity"/>
    <property type="evidence" value="ECO:0007669"/>
    <property type="project" value="InterPro"/>
</dbReference>
<dbReference type="Proteomes" id="UP000823893">
    <property type="component" value="Unassembled WGS sequence"/>
</dbReference>
<sequence length="195" mass="22091">MNAKQKWILGAVAFLLLLVIAGFGYQELQKEAERQAEKQAEADEDAAQEEKEATEYAEAPDFTVWDQDGNQTSLKEILEGKPAVINFWTSKCPPCREEMPDFEEMYQEMKDQVQFIMVDGVGCMGETEESGRAYVEEQGFTFPVYYDKEMDAVINYGIQAFPTTYILNSEGRLVTGGSGMISRETLQELLDEVME</sequence>
<protein>
    <submittedName>
        <fullName evidence="3">TlpA family protein disulfide reductase</fullName>
    </submittedName>
</protein>
<dbReference type="InterPro" id="IPR036249">
    <property type="entry name" value="Thioredoxin-like_sf"/>
</dbReference>
<dbReference type="EMBL" id="DWWV01000107">
    <property type="protein sequence ID" value="HJC10831.1"/>
    <property type="molecule type" value="Genomic_DNA"/>
</dbReference>
<dbReference type="Gene3D" id="3.40.30.10">
    <property type="entry name" value="Glutaredoxin"/>
    <property type="match status" value="1"/>
</dbReference>
<dbReference type="CDD" id="cd02966">
    <property type="entry name" value="TlpA_like_family"/>
    <property type="match status" value="1"/>
</dbReference>
<dbReference type="AlphaFoldDB" id="A0A9D2SKW3"/>
<evidence type="ECO:0000256" key="1">
    <source>
        <dbReference type="SAM" id="MobiDB-lite"/>
    </source>
</evidence>
<proteinExistence type="predicted"/>
<comment type="caution">
    <text evidence="3">The sequence shown here is derived from an EMBL/GenBank/DDBJ whole genome shotgun (WGS) entry which is preliminary data.</text>
</comment>
<dbReference type="GO" id="GO:0016209">
    <property type="term" value="F:antioxidant activity"/>
    <property type="evidence" value="ECO:0007669"/>
    <property type="project" value="InterPro"/>
</dbReference>
<feature type="domain" description="Thioredoxin" evidence="2">
    <location>
        <begin position="53"/>
        <end position="195"/>
    </location>
</feature>
<feature type="region of interest" description="Disordered" evidence="1">
    <location>
        <begin position="35"/>
        <end position="56"/>
    </location>
</feature>
<organism evidence="3 4">
    <name type="scientific">Candidatus Blautia merdigallinarum</name>
    <dbReference type="NCBI Taxonomy" id="2838495"/>
    <lineage>
        <taxon>Bacteria</taxon>
        <taxon>Bacillati</taxon>
        <taxon>Bacillota</taxon>
        <taxon>Clostridia</taxon>
        <taxon>Lachnospirales</taxon>
        <taxon>Lachnospiraceae</taxon>
        <taxon>Blautia</taxon>
    </lineage>
</organism>
<accession>A0A9D2SKW3</accession>
<evidence type="ECO:0000259" key="2">
    <source>
        <dbReference type="PROSITE" id="PS51352"/>
    </source>
</evidence>
<dbReference type="SUPFAM" id="SSF52833">
    <property type="entry name" value="Thioredoxin-like"/>
    <property type="match status" value="1"/>
</dbReference>
<dbReference type="Pfam" id="PF00578">
    <property type="entry name" value="AhpC-TSA"/>
    <property type="match status" value="1"/>
</dbReference>
<dbReference type="InterPro" id="IPR013766">
    <property type="entry name" value="Thioredoxin_domain"/>
</dbReference>
<dbReference type="PANTHER" id="PTHR42852">
    <property type="entry name" value="THIOL:DISULFIDE INTERCHANGE PROTEIN DSBE"/>
    <property type="match status" value="1"/>
</dbReference>
<reference evidence="3" key="1">
    <citation type="journal article" date="2021" name="PeerJ">
        <title>Extensive microbial diversity within the chicken gut microbiome revealed by metagenomics and culture.</title>
        <authorList>
            <person name="Gilroy R."/>
            <person name="Ravi A."/>
            <person name="Getino M."/>
            <person name="Pursley I."/>
            <person name="Horton D.L."/>
            <person name="Alikhan N.F."/>
            <person name="Baker D."/>
            <person name="Gharbi K."/>
            <person name="Hall N."/>
            <person name="Watson M."/>
            <person name="Adriaenssens E.M."/>
            <person name="Foster-Nyarko E."/>
            <person name="Jarju S."/>
            <person name="Secka A."/>
            <person name="Antonio M."/>
            <person name="Oren A."/>
            <person name="Chaudhuri R.R."/>
            <person name="La Ragione R."/>
            <person name="Hildebrand F."/>
            <person name="Pallen M.J."/>
        </authorList>
    </citation>
    <scope>NUCLEOTIDE SEQUENCE</scope>
    <source>
        <strain evidence="3">ChiSxjej6B18-287</strain>
    </source>
</reference>
<evidence type="ECO:0000313" key="4">
    <source>
        <dbReference type="Proteomes" id="UP000823893"/>
    </source>
</evidence>
<dbReference type="PROSITE" id="PS51352">
    <property type="entry name" value="THIOREDOXIN_2"/>
    <property type="match status" value="1"/>
</dbReference>